<organism evidence="1 4">
    <name type="scientific">Pectobacterium betavasculorum</name>
    <dbReference type="NCBI Taxonomy" id="55207"/>
    <lineage>
        <taxon>Bacteria</taxon>
        <taxon>Pseudomonadati</taxon>
        <taxon>Pseudomonadota</taxon>
        <taxon>Gammaproteobacteria</taxon>
        <taxon>Enterobacterales</taxon>
        <taxon>Pectobacteriaceae</taxon>
        <taxon>Pectobacterium</taxon>
    </lineage>
</organism>
<comment type="caution">
    <text evidence="1">The sequence shown here is derived from an EMBL/GenBank/DDBJ whole genome shotgun (WGS) entry which is preliminary data.</text>
</comment>
<dbReference type="EMBL" id="JQHL01000015">
    <property type="protein sequence ID" value="KFX15299.1"/>
    <property type="molecule type" value="Genomic_DNA"/>
</dbReference>
<evidence type="ECO:0000313" key="4">
    <source>
        <dbReference type="Proteomes" id="UP000032874"/>
    </source>
</evidence>
<dbReference type="SUPFAM" id="SSF56954">
    <property type="entry name" value="Outer membrane efflux proteins (OEP)"/>
    <property type="match status" value="1"/>
</dbReference>
<dbReference type="AlphaFoldDB" id="A0A093RJX7"/>
<dbReference type="Proteomes" id="UP000032874">
    <property type="component" value="Unassembled WGS sequence"/>
</dbReference>
<sequence>MANLSVANLRKDIAVADYEKTIQTTFRDVSDALDATDTLRREALAQESADLVFQRKSEVIQRRASYRNVLIPPRYCW</sequence>
<dbReference type="EMBL" id="JQHM01000010">
    <property type="protein sequence ID" value="KFX03075.1"/>
    <property type="molecule type" value="Genomic_DNA"/>
</dbReference>
<dbReference type="STRING" id="55207.KP22_16855"/>
<evidence type="ECO:0000313" key="3">
    <source>
        <dbReference type="Proteomes" id="UP000032869"/>
    </source>
</evidence>
<gene>
    <name evidence="2" type="ORF">JV35_18675</name>
    <name evidence="1" type="ORF">KP22_16855</name>
</gene>
<accession>A0A093RJX7</accession>
<dbReference type="Proteomes" id="UP000032869">
    <property type="component" value="Unassembled WGS sequence"/>
</dbReference>
<reference evidence="3 4" key="1">
    <citation type="submission" date="2014-08" db="EMBL/GenBank/DDBJ databases">
        <title>Genome sequences of NCPPB Pectobacterium isolates.</title>
        <authorList>
            <person name="Glover R.H."/>
            <person name="Sapp M."/>
            <person name="Elphinstone J."/>
        </authorList>
    </citation>
    <scope>NUCLEOTIDE SEQUENCE [LARGE SCALE GENOMIC DNA]</scope>
    <source>
        <strain evidence="2 3">NCPPB 2793</strain>
        <strain evidence="1 4">NCPPB 2795</strain>
    </source>
</reference>
<proteinExistence type="predicted"/>
<evidence type="ECO:0000313" key="1">
    <source>
        <dbReference type="EMBL" id="KFX03075.1"/>
    </source>
</evidence>
<dbReference type="Gene3D" id="1.20.1600.10">
    <property type="entry name" value="Outer membrane efflux proteins (OEP)"/>
    <property type="match status" value="1"/>
</dbReference>
<name>A0A093RJX7_9GAMM</name>
<dbReference type="eggNOG" id="COG1538">
    <property type="taxonomic scope" value="Bacteria"/>
</dbReference>
<keyword evidence="3" id="KW-1185">Reference proteome</keyword>
<protein>
    <submittedName>
        <fullName evidence="1">Uncharacterized protein</fullName>
    </submittedName>
</protein>
<evidence type="ECO:0000313" key="2">
    <source>
        <dbReference type="EMBL" id="KFX15299.1"/>
    </source>
</evidence>